<dbReference type="EMBL" id="CP001629">
    <property type="protein sequence ID" value="ACU89497.1"/>
    <property type="molecule type" value="Genomic_DNA"/>
</dbReference>
<dbReference type="FunFam" id="3.10.290.10:FF:000003">
    <property type="entry name" value="Pseudouridine synthase"/>
    <property type="match status" value="1"/>
</dbReference>
<dbReference type="GO" id="GO:0000455">
    <property type="term" value="P:enzyme-directed rRNA pseudouridine synthesis"/>
    <property type="evidence" value="ECO:0007669"/>
    <property type="project" value="UniProtKB-ARBA"/>
</dbReference>
<dbReference type="CDD" id="cd00165">
    <property type="entry name" value="S4"/>
    <property type="match status" value="1"/>
</dbReference>
<gene>
    <name evidence="6" type="ordered locus">Dbac_1401</name>
</gene>
<dbReference type="STRING" id="525897.Dbac_1401"/>
<dbReference type="InterPro" id="IPR002942">
    <property type="entry name" value="S4_RNA-bd"/>
</dbReference>
<dbReference type="SUPFAM" id="SSF55174">
    <property type="entry name" value="Alpha-L RNA-binding motif"/>
    <property type="match status" value="1"/>
</dbReference>
<dbReference type="PROSITE" id="PS01149">
    <property type="entry name" value="PSI_RSU"/>
    <property type="match status" value="1"/>
</dbReference>
<dbReference type="GO" id="GO:0003723">
    <property type="term" value="F:RNA binding"/>
    <property type="evidence" value="ECO:0007669"/>
    <property type="project" value="UniProtKB-KW"/>
</dbReference>
<dbReference type="InterPro" id="IPR018496">
    <property type="entry name" value="PsdUridine_synth_RsuA/RluB_CS"/>
</dbReference>
<evidence type="ECO:0000256" key="2">
    <source>
        <dbReference type="ARBA" id="ARBA00023235"/>
    </source>
</evidence>
<accession>C7LTE0</accession>
<dbReference type="PANTHER" id="PTHR47683:SF2">
    <property type="entry name" value="RNA-BINDING S4 DOMAIN-CONTAINING PROTEIN"/>
    <property type="match status" value="1"/>
</dbReference>
<keyword evidence="3" id="KW-0694">RNA-binding</keyword>
<dbReference type="Pfam" id="PF00849">
    <property type="entry name" value="PseudoU_synth_2"/>
    <property type="match status" value="1"/>
</dbReference>
<dbReference type="Gene3D" id="3.30.70.1560">
    <property type="entry name" value="Alpha-L RNA-binding motif"/>
    <property type="match status" value="1"/>
</dbReference>
<dbReference type="InterPro" id="IPR000748">
    <property type="entry name" value="PsdUridine_synth_RsuA/RluB/E/F"/>
</dbReference>
<evidence type="ECO:0000313" key="7">
    <source>
        <dbReference type="Proteomes" id="UP000002216"/>
    </source>
</evidence>
<reference evidence="6 7" key="1">
    <citation type="journal article" date="2009" name="Stand. Genomic Sci.">
        <title>Complete genome sequence of Desulfomicrobium baculatum type strain (X).</title>
        <authorList>
            <person name="Copeland A."/>
            <person name="Spring S."/>
            <person name="Goker M."/>
            <person name="Schneider S."/>
            <person name="Lapidus A."/>
            <person name="Del Rio T.G."/>
            <person name="Tice H."/>
            <person name="Cheng J.F."/>
            <person name="Chen F."/>
            <person name="Nolan M."/>
            <person name="Bruce D."/>
            <person name="Goodwin L."/>
            <person name="Pitluck S."/>
            <person name="Ivanova N."/>
            <person name="Mavrommatis K."/>
            <person name="Ovchinnikova G."/>
            <person name="Pati A."/>
            <person name="Chen A."/>
            <person name="Palaniappan K."/>
            <person name="Land M."/>
            <person name="Hauser L."/>
            <person name="Chang Y.J."/>
            <person name="Jeffries C.C."/>
            <person name="Meincke L."/>
            <person name="Sims D."/>
            <person name="Brettin T."/>
            <person name="Detter J.C."/>
            <person name="Han C."/>
            <person name="Chain P."/>
            <person name="Bristow J."/>
            <person name="Eisen J.A."/>
            <person name="Markowitz V."/>
            <person name="Hugenholtz P."/>
            <person name="Kyrpides N.C."/>
            <person name="Klenk H.P."/>
            <person name="Lucas S."/>
        </authorList>
    </citation>
    <scope>NUCLEOTIDE SEQUENCE [LARGE SCALE GENOMIC DNA]</scope>
    <source>
        <strain evidence="7">DSM 4028 / VKM B-1378 / X</strain>
    </source>
</reference>
<dbReference type="OrthoDB" id="9807213at2"/>
<keyword evidence="7" id="KW-1185">Reference proteome</keyword>
<dbReference type="eggNOG" id="COG1187">
    <property type="taxonomic scope" value="Bacteria"/>
</dbReference>
<dbReference type="CDD" id="cd02870">
    <property type="entry name" value="PseudoU_synth_RsuA_like"/>
    <property type="match status" value="1"/>
</dbReference>
<dbReference type="EC" id="5.4.99.-" evidence="4"/>
<dbReference type="InterPro" id="IPR020094">
    <property type="entry name" value="TruA/RsuA/RluB/E/F_N"/>
</dbReference>
<protein>
    <recommendedName>
        <fullName evidence="4">Pseudouridine synthase</fullName>
        <ecNumber evidence="4">5.4.99.-</ecNumber>
    </recommendedName>
</protein>
<name>C7LTE0_DESBD</name>
<dbReference type="InterPro" id="IPR042092">
    <property type="entry name" value="PsdUridine_s_RsuA/RluB/E/F_cat"/>
</dbReference>
<dbReference type="AlphaFoldDB" id="C7LTE0"/>
<evidence type="ECO:0000256" key="1">
    <source>
        <dbReference type="ARBA" id="ARBA00008348"/>
    </source>
</evidence>
<keyword evidence="2 4" id="KW-0413">Isomerase</keyword>
<evidence type="ECO:0000256" key="4">
    <source>
        <dbReference type="RuleBase" id="RU003887"/>
    </source>
</evidence>
<dbReference type="InterPro" id="IPR020103">
    <property type="entry name" value="PsdUridine_synth_cat_dom_sf"/>
</dbReference>
<evidence type="ECO:0000259" key="5">
    <source>
        <dbReference type="SMART" id="SM00363"/>
    </source>
</evidence>
<evidence type="ECO:0000256" key="3">
    <source>
        <dbReference type="PROSITE-ProRule" id="PRU00182"/>
    </source>
</evidence>
<dbReference type="Proteomes" id="UP000002216">
    <property type="component" value="Chromosome"/>
</dbReference>
<feature type="domain" description="RNA-binding S4" evidence="5">
    <location>
        <begin position="7"/>
        <end position="66"/>
    </location>
</feature>
<dbReference type="KEGG" id="dba:Dbac_1401"/>
<proteinExistence type="inferred from homology"/>
<sequence>MPENSPVRLNKYLADAGIASRRGADALIQGGRVCVNGLIQREPGTRVIPGQDTVLCNGAPVSAKQNAPSSYIMLHKPVHTVTTVNDPQGRKTVVDLLPEELRTLRLFPVGRLDYMSEGLLLLTNDGEVTLRLTHPSYEHPKKYEVLVREAVTEKSLGIMRQGMRLQEGERLAPVEVESASDAGGATLLRMTLRQGVNRQIRRMCRDLGLTILRLRRIELGPLFLGNLEPGKWRALTDAEIKTLKSSLGLD</sequence>
<dbReference type="Gene3D" id="3.30.70.580">
    <property type="entry name" value="Pseudouridine synthase I, catalytic domain, N-terminal subdomain"/>
    <property type="match status" value="1"/>
</dbReference>
<dbReference type="NCBIfam" id="TIGR00093">
    <property type="entry name" value="pseudouridine synthase"/>
    <property type="match status" value="1"/>
</dbReference>
<dbReference type="SMART" id="SM00363">
    <property type="entry name" value="S4"/>
    <property type="match status" value="1"/>
</dbReference>
<dbReference type="Pfam" id="PF01479">
    <property type="entry name" value="S4"/>
    <property type="match status" value="1"/>
</dbReference>
<comment type="similarity">
    <text evidence="1 4">Belongs to the pseudouridine synthase RsuA family.</text>
</comment>
<dbReference type="RefSeq" id="WP_015773591.1">
    <property type="nucleotide sequence ID" value="NC_013173.1"/>
</dbReference>
<dbReference type="PROSITE" id="PS50889">
    <property type="entry name" value="S4"/>
    <property type="match status" value="1"/>
</dbReference>
<evidence type="ECO:0000313" key="6">
    <source>
        <dbReference type="EMBL" id="ACU89497.1"/>
    </source>
</evidence>
<dbReference type="InterPro" id="IPR036986">
    <property type="entry name" value="S4_RNA-bd_sf"/>
</dbReference>
<dbReference type="SUPFAM" id="SSF55120">
    <property type="entry name" value="Pseudouridine synthase"/>
    <property type="match status" value="1"/>
</dbReference>
<dbReference type="InterPro" id="IPR050343">
    <property type="entry name" value="RsuA_PseudoU_synthase"/>
</dbReference>
<organism evidence="6 7">
    <name type="scientific">Desulfomicrobium baculatum (strain DSM 4028 / VKM B-1378 / X)</name>
    <name type="common">Desulfovibrio baculatus</name>
    <dbReference type="NCBI Taxonomy" id="525897"/>
    <lineage>
        <taxon>Bacteria</taxon>
        <taxon>Pseudomonadati</taxon>
        <taxon>Thermodesulfobacteriota</taxon>
        <taxon>Desulfovibrionia</taxon>
        <taxon>Desulfovibrionales</taxon>
        <taxon>Desulfomicrobiaceae</taxon>
        <taxon>Desulfomicrobium</taxon>
    </lineage>
</organism>
<dbReference type="InterPro" id="IPR006145">
    <property type="entry name" value="PsdUridine_synth_RsuA/RluA"/>
</dbReference>
<dbReference type="HOGENOM" id="CLU_024979_1_2_7"/>
<dbReference type="PANTHER" id="PTHR47683">
    <property type="entry name" value="PSEUDOURIDINE SYNTHASE FAMILY PROTEIN-RELATED"/>
    <property type="match status" value="1"/>
</dbReference>
<dbReference type="GO" id="GO:0120159">
    <property type="term" value="F:rRNA pseudouridine synthase activity"/>
    <property type="evidence" value="ECO:0007669"/>
    <property type="project" value="UniProtKB-ARBA"/>
</dbReference>
<dbReference type="Gene3D" id="3.10.290.10">
    <property type="entry name" value="RNA-binding S4 domain"/>
    <property type="match status" value="1"/>
</dbReference>